<dbReference type="Proteomes" id="UP001305779">
    <property type="component" value="Unassembled WGS sequence"/>
</dbReference>
<keyword evidence="2" id="KW-1185">Reference proteome</keyword>
<dbReference type="EMBL" id="JAXOVC010000008">
    <property type="protein sequence ID" value="KAK4498417.1"/>
    <property type="molecule type" value="Genomic_DNA"/>
</dbReference>
<accession>A0ABR0EAF7</accession>
<organism evidence="1 2">
    <name type="scientific">Zasmidium cellare</name>
    <name type="common">Wine cellar mold</name>
    <name type="synonym">Racodium cellare</name>
    <dbReference type="NCBI Taxonomy" id="395010"/>
    <lineage>
        <taxon>Eukaryota</taxon>
        <taxon>Fungi</taxon>
        <taxon>Dikarya</taxon>
        <taxon>Ascomycota</taxon>
        <taxon>Pezizomycotina</taxon>
        <taxon>Dothideomycetes</taxon>
        <taxon>Dothideomycetidae</taxon>
        <taxon>Mycosphaerellales</taxon>
        <taxon>Mycosphaerellaceae</taxon>
        <taxon>Zasmidium</taxon>
    </lineage>
</organism>
<evidence type="ECO:0000313" key="1">
    <source>
        <dbReference type="EMBL" id="KAK4498417.1"/>
    </source>
</evidence>
<sequence>MLKPADLLQAALYFRLGEKYMLKTVIEKFPTLIVMDDKSGVKLQSETLREILEDASTPLDTIPVSRSNPILHESEVALVRRFHLKICDDELYSRFEFDNFFESKTGHKTARICLGAKQVIHVRLLRTCLDSLCTRQQDTFLEPLRHYAAMHFHRHLQEVDLLDVSRDILRAIGLRLMQLICDPATIDTWWRSSARQLKLGSHWSEKDENVELLRQCLSNPFVKSALAEPGDIYKIMTKVAGRIAALWFGNERSIGLRDEALRLLEKLELETPDNWTFLRFMGETHTDSHKGLRYLQRFREHEVRLLNSDPRYTLSYWDAYYVEGKTYSRLDDLQSATSCWETLVAYHVEEDEYLRTSQANAVTRLFQVWCKQKAHRKVIEMMARWEASKDIARGLRYWLPLVGFPFHTLVITAAAETGSAQRVFQMYSYATAQPLPEQKLSVLRYISGAVLYYASTQTEHQDSAIQIWEELVVSPREFLTRHSVGWKALRTLCQALSEKATAMEGEIEKALAARYEQKLESLTQTIGHDGESLRRANHDIRVVLARVRHLRGDTCTAHTIIQNRLRDTLEESTSIGNRSLQIAASLAAIDNDDGALAALQAVPKHHRIMCSRGNHAILAEAEDFNMVKSSFGHLLCLKCYRYLEKGELDVFEFGSNPTVLRIPCPRLSRAQYGPRVEMVVEGMPMSRETWLDKLRAEWDLRPEQIEAQRRVKAMEFEAATLIVRIVTKWRKAVLKKRRMEG</sequence>
<proteinExistence type="predicted"/>
<name>A0ABR0EAF7_ZASCE</name>
<reference evidence="1 2" key="1">
    <citation type="journal article" date="2023" name="G3 (Bethesda)">
        <title>A chromosome-level genome assembly of Zasmidium syzygii isolated from banana leaves.</title>
        <authorList>
            <person name="van Westerhoven A.C."/>
            <person name="Mehrabi R."/>
            <person name="Talebi R."/>
            <person name="Steentjes M.B.F."/>
            <person name="Corcolon B."/>
            <person name="Chong P.A."/>
            <person name="Kema G.H.J."/>
            <person name="Seidl M.F."/>
        </authorList>
    </citation>
    <scope>NUCLEOTIDE SEQUENCE [LARGE SCALE GENOMIC DNA]</scope>
    <source>
        <strain evidence="1 2">P124</strain>
    </source>
</reference>
<comment type="caution">
    <text evidence="1">The sequence shown here is derived from an EMBL/GenBank/DDBJ whole genome shotgun (WGS) entry which is preliminary data.</text>
</comment>
<protein>
    <submittedName>
        <fullName evidence="1">Uncharacterized protein</fullName>
    </submittedName>
</protein>
<gene>
    <name evidence="1" type="ORF">PRZ48_011075</name>
</gene>
<evidence type="ECO:0000313" key="2">
    <source>
        <dbReference type="Proteomes" id="UP001305779"/>
    </source>
</evidence>